<evidence type="ECO:0000313" key="2">
    <source>
        <dbReference type="EMBL" id="OAV92780.1"/>
    </source>
</evidence>
<reference evidence="2" key="1">
    <citation type="submission" date="2009-11" db="EMBL/GenBank/DDBJ databases">
        <authorList>
            <consortium name="The Broad Institute Genome Sequencing Platform"/>
            <person name="Ward D."/>
            <person name="Feldgarden M."/>
            <person name="Earl A."/>
            <person name="Young S.K."/>
            <person name="Zeng Q."/>
            <person name="Koehrsen M."/>
            <person name="Alvarado L."/>
            <person name="Berlin A."/>
            <person name="Bochicchio J."/>
            <person name="Borenstein D."/>
            <person name="Chapman S.B."/>
            <person name="Chen Z."/>
            <person name="Engels R."/>
            <person name="Freedman E."/>
            <person name="Gellesch M."/>
            <person name="Goldberg J."/>
            <person name="Griggs A."/>
            <person name="Gujja S."/>
            <person name="Heilman E."/>
            <person name="Heiman D."/>
            <person name="Hepburn T."/>
            <person name="Howarth C."/>
            <person name="Jen D."/>
            <person name="Larson L."/>
            <person name="Lewis B."/>
            <person name="Mehta T."/>
            <person name="Park D."/>
            <person name="Pearson M."/>
            <person name="Roberts A."/>
            <person name="Saif S."/>
            <person name="Shea T."/>
            <person name="Shenoy N."/>
            <person name="Sisk P."/>
            <person name="Stolte C."/>
            <person name="Sykes S."/>
            <person name="Thomson T."/>
            <person name="Walk T."/>
            <person name="White J."/>
            <person name="Yandava C."/>
            <person name="Izard J."/>
            <person name="Baranova O.V."/>
            <person name="Blanton J.M."/>
            <person name="Tanner A.C."/>
            <person name="Dewhirst F.E."/>
            <person name="Haas B."/>
            <person name="Nusbaum C."/>
            <person name="Birren B."/>
        </authorList>
    </citation>
    <scope>NUCLEOTIDE SEQUENCE [LARGE SCALE GENOMIC DNA]</scope>
    <source>
        <strain evidence="2">1-1 BBBD Race 1</strain>
    </source>
</reference>
<feature type="region of interest" description="Disordered" evidence="1">
    <location>
        <begin position="131"/>
        <end position="150"/>
    </location>
</feature>
<sequence>MPIRACPCPTELIYSSTAKQKLTQLAIPAPSFKEFLFQNHPLAAPASLHPQESILPTKIQEITPEEFNRSIEAAERLAQAILALKLPRSCKRKEQDLVSSLTQSKQIFFVRWEESGNFPDDEDIEITCPSGPSSAKLSIGKPWKKSTTTRKPLVKPVNLLAKTGSSSTAPPAPVDALDATVQAGAPTTLPPTNDSPWADPPEDATSNNPTSGAVGMEQPTTDTAPRAHTCQPA</sequence>
<reference evidence="3 4" key="3">
    <citation type="journal article" date="2017" name="G3 (Bethesda)">
        <title>Comparative analysis highlights variable genome content of wheat rusts and divergence of the mating loci.</title>
        <authorList>
            <person name="Cuomo C.A."/>
            <person name="Bakkeren G."/>
            <person name="Khalil H.B."/>
            <person name="Panwar V."/>
            <person name="Joly D."/>
            <person name="Linning R."/>
            <person name="Sakthikumar S."/>
            <person name="Song X."/>
            <person name="Adiconis X."/>
            <person name="Fan L."/>
            <person name="Goldberg J.M."/>
            <person name="Levin J.Z."/>
            <person name="Young S."/>
            <person name="Zeng Q."/>
            <person name="Anikster Y."/>
            <person name="Bruce M."/>
            <person name="Wang M."/>
            <person name="Yin C."/>
            <person name="McCallum B."/>
            <person name="Szabo L.J."/>
            <person name="Hulbert S."/>
            <person name="Chen X."/>
            <person name="Fellers J.P."/>
        </authorList>
    </citation>
    <scope>NUCLEOTIDE SEQUENCE</scope>
    <source>
        <strain evidence="3">isolate 1-1 / race 1 (BBBD)</strain>
        <strain evidence="4">Isolate 1-1 / race 1 (BBBD)</strain>
    </source>
</reference>
<dbReference type="AlphaFoldDB" id="A0A180GJA3"/>
<evidence type="ECO:0000256" key="1">
    <source>
        <dbReference type="SAM" id="MobiDB-lite"/>
    </source>
</evidence>
<gene>
    <name evidence="2" type="ORF">PTTG_04957</name>
</gene>
<keyword evidence="4" id="KW-1185">Reference proteome</keyword>
<dbReference type="VEuPathDB" id="FungiDB:PTTG_04957"/>
<accession>A0A180GJA3</accession>
<dbReference type="EMBL" id="ADAS02000059">
    <property type="protein sequence ID" value="OAV92780.1"/>
    <property type="molecule type" value="Genomic_DNA"/>
</dbReference>
<reference evidence="3" key="4">
    <citation type="submission" date="2025-05" db="UniProtKB">
        <authorList>
            <consortium name="EnsemblFungi"/>
        </authorList>
    </citation>
    <scope>IDENTIFICATION</scope>
    <source>
        <strain evidence="3">isolate 1-1 / race 1 (BBBD)</strain>
    </source>
</reference>
<evidence type="ECO:0000313" key="3">
    <source>
        <dbReference type="EnsemblFungi" id="PTTG_04957-t43_1-p1"/>
    </source>
</evidence>
<feature type="region of interest" description="Disordered" evidence="1">
    <location>
        <begin position="162"/>
        <end position="233"/>
    </location>
</feature>
<name>A0A180GJA3_PUCT1</name>
<proteinExistence type="predicted"/>
<dbReference type="Proteomes" id="UP000005240">
    <property type="component" value="Unassembled WGS sequence"/>
</dbReference>
<protein>
    <submittedName>
        <fullName evidence="2 3">Uncharacterized protein</fullName>
    </submittedName>
</protein>
<reference evidence="2" key="2">
    <citation type="submission" date="2016-05" db="EMBL/GenBank/DDBJ databases">
        <title>Comparative analysis highlights variable genome content of wheat rusts and divergence of the mating loci.</title>
        <authorList>
            <person name="Cuomo C.A."/>
            <person name="Bakkeren G."/>
            <person name="Szabo L."/>
            <person name="Khalil H."/>
            <person name="Joly D."/>
            <person name="Goldberg J."/>
            <person name="Young S."/>
            <person name="Zeng Q."/>
            <person name="Fellers J."/>
        </authorList>
    </citation>
    <scope>NUCLEOTIDE SEQUENCE [LARGE SCALE GENOMIC DNA]</scope>
    <source>
        <strain evidence="2">1-1 BBBD Race 1</strain>
    </source>
</reference>
<organism evidence="2">
    <name type="scientific">Puccinia triticina (isolate 1-1 / race 1 (BBBD))</name>
    <name type="common">Brown leaf rust fungus</name>
    <dbReference type="NCBI Taxonomy" id="630390"/>
    <lineage>
        <taxon>Eukaryota</taxon>
        <taxon>Fungi</taxon>
        <taxon>Dikarya</taxon>
        <taxon>Basidiomycota</taxon>
        <taxon>Pucciniomycotina</taxon>
        <taxon>Pucciniomycetes</taxon>
        <taxon>Pucciniales</taxon>
        <taxon>Pucciniaceae</taxon>
        <taxon>Puccinia</taxon>
    </lineage>
</organism>
<dbReference type="EnsemblFungi" id="PTTG_04957-t43_1">
    <property type="protein sequence ID" value="PTTG_04957-t43_1-p1"/>
    <property type="gene ID" value="PTTG_04957"/>
</dbReference>
<evidence type="ECO:0000313" key="4">
    <source>
        <dbReference type="Proteomes" id="UP000005240"/>
    </source>
</evidence>